<dbReference type="HOGENOM" id="CLU_053338_3_0_0"/>
<dbReference type="PANTHER" id="PTHR31284:SF10">
    <property type="entry name" value="ACID PHOSPHATASE-LIKE PROTEIN"/>
    <property type="match status" value="1"/>
</dbReference>
<dbReference type="Proteomes" id="UP000007013">
    <property type="component" value="Chromosome"/>
</dbReference>
<dbReference type="SUPFAM" id="SSF56784">
    <property type="entry name" value="HAD-like"/>
    <property type="match status" value="1"/>
</dbReference>
<dbReference type="OrthoDB" id="193314at2"/>
<keyword evidence="2" id="KW-0325">Glycoprotein</keyword>
<dbReference type="PIRSF" id="PIRSF002674">
    <property type="entry name" value="VSP"/>
    <property type="match status" value="1"/>
</dbReference>
<evidence type="ECO:0000256" key="1">
    <source>
        <dbReference type="ARBA" id="ARBA00022729"/>
    </source>
</evidence>
<proteinExistence type="predicted"/>
<protein>
    <submittedName>
        <fullName evidence="3">Acid phosphatase (Class B)</fullName>
    </submittedName>
</protein>
<dbReference type="PANTHER" id="PTHR31284">
    <property type="entry name" value="ACID PHOSPHATASE-LIKE PROTEIN"/>
    <property type="match status" value="1"/>
</dbReference>
<dbReference type="Gene3D" id="3.40.50.1000">
    <property type="entry name" value="HAD superfamily/HAD-like"/>
    <property type="match status" value="1"/>
</dbReference>
<dbReference type="InterPro" id="IPR005519">
    <property type="entry name" value="Acid_phosphat_B-like"/>
</dbReference>
<evidence type="ECO:0000313" key="4">
    <source>
        <dbReference type="Proteomes" id="UP000007013"/>
    </source>
</evidence>
<keyword evidence="1" id="KW-0732">Signal</keyword>
<dbReference type="InterPro" id="IPR014403">
    <property type="entry name" value="APS1/VSP"/>
</dbReference>
<keyword evidence="4" id="KW-1185">Reference proteome</keyword>
<dbReference type="STRING" id="452637.Oter_0102"/>
<dbReference type="RefSeq" id="WP_012372931.1">
    <property type="nucleotide sequence ID" value="NC_010571.1"/>
</dbReference>
<evidence type="ECO:0000256" key="2">
    <source>
        <dbReference type="ARBA" id="ARBA00023180"/>
    </source>
</evidence>
<gene>
    <name evidence="3" type="ordered locus">Oter_0102</name>
</gene>
<sequence length="224" mass="24946">MNLTRRALLLVVGTIAALVALRAEPRNIQLAKEEIRTYVQSGEYLREMQAVAQQAAAWIEQRAGAARSADGAAKSERLAVVMDLDETLLANAEHILRLDFGYDRKAWDAWVHEAKAPAIEPVRQLYELARRLDVAVIFITGRGERYRAATEQNLRAVGCDGYARLVCRPDAWKDTSAVFKLGERQRLAAEGFVIIANLGDQESDLTGGGAERNFKFPNPFYLSK</sequence>
<evidence type="ECO:0000313" key="3">
    <source>
        <dbReference type="EMBL" id="ACB73393.1"/>
    </source>
</evidence>
<dbReference type="KEGG" id="ote:Oter_0102"/>
<accession>B1ZME0</accession>
<dbReference type="Pfam" id="PF03767">
    <property type="entry name" value="Acid_phosphat_B"/>
    <property type="match status" value="1"/>
</dbReference>
<organism evidence="3 4">
    <name type="scientific">Opitutus terrae (strain DSM 11246 / JCM 15787 / PB90-1)</name>
    <dbReference type="NCBI Taxonomy" id="452637"/>
    <lineage>
        <taxon>Bacteria</taxon>
        <taxon>Pseudomonadati</taxon>
        <taxon>Verrucomicrobiota</taxon>
        <taxon>Opitutia</taxon>
        <taxon>Opitutales</taxon>
        <taxon>Opitutaceae</taxon>
        <taxon>Opitutus</taxon>
    </lineage>
</organism>
<dbReference type="InterPro" id="IPR023214">
    <property type="entry name" value="HAD_sf"/>
</dbReference>
<reference evidence="3 4" key="1">
    <citation type="journal article" date="2011" name="J. Bacteriol.">
        <title>Genome sequence of the verrucomicrobium Opitutus terrae PB90-1, an abundant inhabitant of rice paddy soil ecosystems.</title>
        <authorList>
            <person name="van Passel M.W."/>
            <person name="Kant R."/>
            <person name="Palva A."/>
            <person name="Copeland A."/>
            <person name="Lucas S."/>
            <person name="Lapidus A."/>
            <person name="Glavina del Rio T."/>
            <person name="Pitluck S."/>
            <person name="Goltsman E."/>
            <person name="Clum A."/>
            <person name="Sun H."/>
            <person name="Schmutz J."/>
            <person name="Larimer F.W."/>
            <person name="Land M.L."/>
            <person name="Hauser L."/>
            <person name="Kyrpides N."/>
            <person name="Mikhailova N."/>
            <person name="Richardson P.P."/>
            <person name="Janssen P.H."/>
            <person name="de Vos W.M."/>
            <person name="Smidt H."/>
        </authorList>
    </citation>
    <scope>NUCLEOTIDE SEQUENCE [LARGE SCALE GENOMIC DNA]</scope>
    <source>
        <strain evidence="4">DSM 11246 / JCM 15787 / PB90-1</strain>
    </source>
</reference>
<dbReference type="EMBL" id="CP001032">
    <property type="protein sequence ID" value="ACB73393.1"/>
    <property type="molecule type" value="Genomic_DNA"/>
</dbReference>
<dbReference type="eggNOG" id="COG2503">
    <property type="taxonomic scope" value="Bacteria"/>
</dbReference>
<dbReference type="InterPro" id="IPR036412">
    <property type="entry name" value="HAD-like_sf"/>
</dbReference>
<name>B1ZME0_OPITP</name>
<dbReference type="AlphaFoldDB" id="B1ZME0"/>